<gene>
    <name evidence="1" type="ORF">THTE_3041</name>
</gene>
<name>A0A286RI45_9BACT</name>
<evidence type="ECO:0000313" key="2">
    <source>
        <dbReference type="Proteomes" id="UP000215086"/>
    </source>
</evidence>
<keyword evidence="2" id="KW-1185">Reference proteome</keyword>
<reference evidence="1 2" key="1">
    <citation type="journal article" name="Front. Microbiol.">
        <title>Sugar Metabolism of the First Thermophilic Planctomycete Thermogutta terrifontis: Comparative Genomic and Transcriptomic Approaches.</title>
        <authorList>
            <person name="Elcheninov A.G."/>
            <person name="Menzel P."/>
            <person name="Gudbergsdottir S.R."/>
            <person name="Slesarev A.I."/>
            <person name="Kadnikov V.V."/>
            <person name="Krogh A."/>
            <person name="Bonch-Osmolovskaya E.A."/>
            <person name="Peng X."/>
            <person name="Kublanov I.V."/>
        </authorList>
    </citation>
    <scope>NUCLEOTIDE SEQUENCE [LARGE SCALE GENOMIC DNA]</scope>
    <source>
        <strain evidence="1 2">R1</strain>
    </source>
</reference>
<organism evidence="1 2">
    <name type="scientific">Thermogutta terrifontis</name>
    <dbReference type="NCBI Taxonomy" id="1331910"/>
    <lineage>
        <taxon>Bacteria</taxon>
        <taxon>Pseudomonadati</taxon>
        <taxon>Planctomycetota</taxon>
        <taxon>Planctomycetia</taxon>
        <taxon>Pirellulales</taxon>
        <taxon>Thermoguttaceae</taxon>
        <taxon>Thermogutta</taxon>
    </lineage>
</organism>
<evidence type="ECO:0000313" key="1">
    <source>
        <dbReference type="EMBL" id="ASV75643.1"/>
    </source>
</evidence>
<dbReference type="Proteomes" id="UP000215086">
    <property type="component" value="Chromosome"/>
</dbReference>
<dbReference type="KEGG" id="ttf:THTE_3041"/>
<sequence>MNNLWSKGCVLRRVKFKQVASIEDLFLAPDRTTGLRNAIVFRYVLKPPTGSPARGLVTLRFLEPAASPRRCFATSVLG</sequence>
<dbReference type="AlphaFoldDB" id="A0A286RI45"/>
<proteinExistence type="predicted"/>
<accession>A0A286RI45</accession>
<dbReference type="EMBL" id="CP018477">
    <property type="protein sequence ID" value="ASV75643.1"/>
    <property type="molecule type" value="Genomic_DNA"/>
</dbReference>
<protein>
    <submittedName>
        <fullName evidence="1">Uncharacterized protein</fullName>
    </submittedName>
</protein>